<keyword evidence="4" id="KW-1185">Reference proteome</keyword>
<feature type="non-terminal residue" evidence="2">
    <location>
        <position position="1086"/>
    </location>
</feature>
<gene>
    <name evidence="2" type="ORF">C1SCF055_LOCUS26703</name>
</gene>
<feature type="compositionally biased region" description="Acidic residues" evidence="1">
    <location>
        <begin position="344"/>
        <end position="355"/>
    </location>
</feature>
<feature type="compositionally biased region" description="Polar residues" evidence="1">
    <location>
        <begin position="965"/>
        <end position="979"/>
    </location>
</feature>
<evidence type="ECO:0000256" key="1">
    <source>
        <dbReference type="SAM" id="MobiDB-lite"/>
    </source>
</evidence>
<feature type="region of interest" description="Disordered" evidence="1">
    <location>
        <begin position="839"/>
        <end position="891"/>
    </location>
</feature>
<dbReference type="EMBL" id="CAMXCT030002805">
    <property type="protein sequence ID" value="CAL4787906.1"/>
    <property type="molecule type" value="Genomic_DNA"/>
</dbReference>
<evidence type="ECO:0000313" key="2">
    <source>
        <dbReference type="EMBL" id="CAI4000594.1"/>
    </source>
</evidence>
<evidence type="ECO:0000313" key="3">
    <source>
        <dbReference type="EMBL" id="CAL4787906.1"/>
    </source>
</evidence>
<feature type="region of interest" description="Disordered" evidence="1">
    <location>
        <begin position="393"/>
        <end position="449"/>
    </location>
</feature>
<proteinExistence type="predicted"/>
<feature type="region of interest" description="Disordered" evidence="1">
    <location>
        <begin position="928"/>
        <end position="986"/>
    </location>
</feature>
<feature type="non-terminal residue" evidence="2">
    <location>
        <position position="1"/>
    </location>
</feature>
<feature type="compositionally biased region" description="Polar residues" evidence="1">
    <location>
        <begin position="545"/>
        <end position="565"/>
    </location>
</feature>
<dbReference type="EMBL" id="CAMXCT020002805">
    <property type="protein sequence ID" value="CAL1153969.1"/>
    <property type="molecule type" value="Genomic_DNA"/>
</dbReference>
<feature type="compositionally biased region" description="Basic and acidic residues" evidence="1">
    <location>
        <begin position="304"/>
        <end position="318"/>
    </location>
</feature>
<sequence length="1086" mass="120725">HWKAECPLKNQGSANSTEAQSTAPTSTVITTNSGGSLPLETEGCQASPNDVQLRNTVKARSVDDVPVVQRTDKVMPRAVVPDESEEVYNQKANMSEALQRIENKETCHEAQVHRRSAMSLLSRLKALQTEVEVPLPDLSHLTLTDLKSEVVSFGSKHQGDSYEKAWEDQSWINFMVAKYGNSKVLSHRRLLRFVELMIEHHEQMNAQVPVLPPPESLAGSYTVISETSGHRSIRAKAKAMHIAPSGASMDLPLDVEEEQAFEMYNQGTTEATPYAQDPNVIALQERMLHMENALGRVIKHLEEQAEKNTQKESDETGVKRRRIEGKQGKLYRSAPENVRLALPEEGEPDGPDLPEDMTQIQQQINRSYQNPEAMQSIPEHEPIETPIVAFPLEVPSGGQQTTASEQDQHDSSASESLQQPDQEPEALSREITQSPDESTPQSPTDPADSFLTCSEEECALASSDDHPLAWRCEYDLSIPNEYAKESPNPMEAWILLATNAKKQRTEVRLSELTPSEKEEFRAAKQVHQPKHHLAVTQGAFGSGQLKGSANSTEAQSTAPTSTVITTNSGGSLPLETEGCQASPNDVQLRNTVKARSVDDVPVVQRTDKVMPRAVVPDESEEVYNQKANMSEALQRIENKETCHEAQVHRRSAMSLLSRLKALQTEVEVPLPDLSHLTLTDLKSEVVSFGSKHQGDSYEKAWEDQSWINFMVAKYGNSKVLSHRRLLRFVELMIEHHEQMNAQVPVLPPPESLAGSYTVISETSGHRSIRAKAKAMHIAPSGASMDLPLDVEEEQAFEMYNQGTTEATPYAQDPNVIALQERMLHMENALGRVIKHLEEQAEKNTQKESDETGVKRRRIEGKQGKLYRSAPENVRLALPEEGEPDGPDLPEDMTQIQQQINRSYQNPEAMQSIPEHEPIETPIVAFPLEVPSGGQQTTASEQDQHDSSASESLQQPDQEPEALSREITQSPDESTPQSPTDPADSFLTCSEEECALASSDDHPLAWRCEYDLSIPNEYAKESPNPMEAWILLATNAKKQRTEVRLSELTPSEKEEFRAAKQVHQPKHHLAVTQGAFGSGQLKARAGW</sequence>
<protein>
    <submittedName>
        <fullName evidence="2">Uncharacterized protein</fullName>
    </submittedName>
</protein>
<feature type="region of interest" description="Disordered" evidence="1">
    <location>
        <begin position="541"/>
        <end position="565"/>
    </location>
</feature>
<reference evidence="2" key="1">
    <citation type="submission" date="2022-10" db="EMBL/GenBank/DDBJ databases">
        <authorList>
            <person name="Chen Y."/>
            <person name="Dougan E. K."/>
            <person name="Chan C."/>
            <person name="Rhodes N."/>
            <person name="Thang M."/>
        </authorList>
    </citation>
    <scope>NUCLEOTIDE SEQUENCE</scope>
</reference>
<dbReference type="EMBL" id="CAMXCT010002805">
    <property type="protein sequence ID" value="CAI4000594.1"/>
    <property type="molecule type" value="Genomic_DNA"/>
</dbReference>
<reference evidence="3 4" key="2">
    <citation type="submission" date="2024-05" db="EMBL/GenBank/DDBJ databases">
        <authorList>
            <person name="Chen Y."/>
            <person name="Shah S."/>
            <person name="Dougan E. K."/>
            <person name="Thang M."/>
            <person name="Chan C."/>
        </authorList>
    </citation>
    <scope>NUCLEOTIDE SEQUENCE [LARGE SCALE GENOMIC DNA]</scope>
</reference>
<accession>A0A9P1G4E1</accession>
<feature type="region of interest" description="Disordered" evidence="1">
    <location>
        <begin position="304"/>
        <end position="356"/>
    </location>
</feature>
<dbReference type="Proteomes" id="UP001152797">
    <property type="component" value="Unassembled WGS sequence"/>
</dbReference>
<organism evidence="2">
    <name type="scientific">Cladocopium goreaui</name>
    <dbReference type="NCBI Taxonomy" id="2562237"/>
    <lineage>
        <taxon>Eukaryota</taxon>
        <taxon>Sar</taxon>
        <taxon>Alveolata</taxon>
        <taxon>Dinophyceae</taxon>
        <taxon>Suessiales</taxon>
        <taxon>Symbiodiniaceae</taxon>
        <taxon>Cladocopium</taxon>
    </lineage>
</organism>
<feature type="compositionally biased region" description="Basic and acidic residues" evidence="1">
    <location>
        <begin position="839"/>
        <end position="853"/>
    </location>
</feature>
<dbReference type="AlphaFoldDB" id="A0A9P1G4E1"/>
<feature type="region of interest" description="Disordered" evidence="1">
    <location>
        <begin position="1"/>
        <end position="35"/>
    </location>
</feature>
<comment type="caution">
    <text evidence="2">The sequence shown here is derived from an EMBL/GenBank/DDBJ whole genome shotgun (WGS) entry which is preliminary data.</text>
</comment>
<feature type="compositionally biased region" description="Polar residues" evidence="1">
    <location>
        <begin position="10"/>
        <end position="35"/>
    </location>
</feature>
<name>A0A9P1G4E1_9DINO</name>
<feature type="compositionally biased region" description="Acidic residues" evidence="1">
    <location>
        <begin position="879"/>
        <end position="890"/>
    </location>
</feature>
<evidence type="ECO:0000313" key="4">
    <source>
        <dbReference type="Proteomes" id="UP001152797"/>
    </source>
</evidence>
<feature type="compositionally biased region" description="Polar residues" evidence="1">
    <location>
        <begin position="430"/>
        <end position="444"/>
    </location>
</feature>